<evidence type="ECO:0000313" key="4">
    <source>
        <dbReference type="EMBL" id="KAF7293467.1"/>
    </source>
</evidence>
<dbReference type="InterPro" id="IPR016007">
    <property type="entry name" value="Alpha_rhamnosid"/>
</dbReference>
<name>A0A8H6S6V2_9AGAR</name>
<sequence>MQLFAVIAIVGIFVGAANGQISVGSVLVENQVAPLGIDVSPRFSWTIASTARSVTQPSYRITVSALTAGGSDVWDSGVINSPSPYLAPNSGRSLSSDTQYFWTVAVVSSAGSASAQSTFTTGFLSQNDWGPSAWIGKNATIVPQPPINAFTSSNWIWAPSSGQTAPSAPAGDIALRLTYSVPSGKTATSATILATADDLFTLYANGPNFPQRDIDWYLGIPRFRSTSNQQSRVSSGGAGPAGVLFAALVSFSDGSSTILTSSTSTSTTTSAWKATTSIPADFQLPSTSDASWGTVLNLGTYGVGPWSNGVSIALPTVPIPSLLGYGTPLVLQEMRPPEMSRFVGQYLFHPALPRTPVLAAPVQQASCSGTIAYSDGSTDSIISDGSWKTLGSLPSNWQTPTFNDASWVAANVLGKYGIGPWNSDVSIPDPLGEHLAPLLRKRFVLSGTSTAQWQTNLRPCYDPGFTKYDKRMQYVAVDIKNLLNGGSSANAIGAELGRSHYGVTQGSVWNWAGAPWHGEPYCDSYSVSCIPTGHENTLLDDIFGGENYDARYEVAGWNLASFDNSAWNTALLVPAPKGALIHARQPPTRVTSSFTPISITQPSICRRRRTRGFWMVKLTVTGARGSLVTIHDGEKISTDGTVIYQDTQHYYLNNFQTDRYWLSGTGSPEVFEPKFLCKGYQHSDHRMAFLDCP</sequence>
<dbReference type="Pfam" id="PF05592">
    <property type="entry name" value="Bac_rhamnosid"/>
    <property type="match status" value="1"/>
</dbReference>
<gene>
    <name evidence="4" type="ORF">MIND_01124400</name>
</gene>
<dbReference type="InterPro" id="IPR013783">
    <property type="entry name" value="Ig-like_fold"/>
</dbReference>
<evidence type="ECO:0000313" key="5">
    <source>
        <dbReference type="Proteomes" id="UP000636479"/>
    </source>
</evidence>
<protein>
    <recommendedName>
        <fullName evidence="6">Fibronectin type-III domain-containing protein</fullName>
    </recommendedName>
</protein>
<dbReference type="EMBL" id="JACAZF010000010">
    <property type="protein sequence ID" value="KAF7293467.1"/>
    <property type="molecule type" value="Genomic_DNA"/>
</dbReference>
<dbReference type="InterPro" id="IPR008902">
    <property type="entry name" value="Rhamnosid_concanavalin"/>
</dbReference>
<evidence type="ECO:0008006" key="6">
    <source>
        <dbReference type="Google" id="ProtNLM"/>
    </source>
</evidence>
<dbReference type="PANTHER" id="PTHR33307">
    <property type="entry name" value="ALPHA-RHAMNOSIDASE (EUROFUNG)"/>
    <property type="match status" value="1"/>
</dbReference>
<feature type="signal peptide" evidence="1">
    <location>
        <begin position="1"/>
        <end position="19"/>
    </location>
</feature>
<dbReference type="GeneID" id="59350314"/>
<feature type="chain" id="PRO_5034201046" description="Fibronectin type-III domain-containing protein" evidence="1">
    <location>
        <begin position="20"/>
        <end position="693"/>
    </location>
</feature>
<dbReference type="Proteomes" id="UP000636479">
    <property type="component" value="Unassembled WGS sequence"/>
</dbReference>
<dbReference type="PANTHER" id="PTHR33307:SF6">
    <property type="entry name" value="ALPHA-RHAMNOSIDASE (EUROFUNG)-RELATED"/>
    <property type="match status" value="1"/>
</dbReference>
<keyword evidence="5" id="KW-1185">Reference proteome</keyword>
<evidence type="ECO:0000259" key="3">
    <source>
        <dbReference type="Pfam" id="PF08531"/>
    </source>
</evidence>
<dbReference type="Gene3D" id="2.60.120.260">
    <property type="entry name" value="Galactose-binding domain-like"/>
    <property type="match status" value="4"/>
</dbReference>
<accession>A0A8H6S6V2</accession>
<dbReference type="RefSeq" id="XP_037215630.1">
    <property type="nucleotide sequence ID" value="XM_037367798.1"/>
</dbReference>
<feature type="domain" description="Alpha-L-rhamnosidase concanavalin-like" evidence="2">
    <location>
        <begin position="615"/>
        <end position="681"/>
    </location>
</feature>
<dbReference type="AlphaFoldDB" id="A0A8H6S6V2"/>
<proteinExistence type="predicted"/>
<organism evidence="4 5">
    <name type="scientific">Mycena indigotica</name>
    <dbReference type="NCBI Taxonomy" id="2126181"/>
    <lineage>
        <taxon>Eukaryota</taxon>
        <taxon>Fungi</taxon>
        <taxon>Dikarya</taxon>
        <taxon>Basidiomycota</taxon>
        <taxon>Agaricomycotina</taxon>
        <taxon>Agaricomycetes</taxon>
        <taxon>Agaricomycetidae</taxon>
        <taxon>Agaricales</taxon>
        <taxon>Marasmiineae</taxon>
        <taxon>Mycenaceae</taxon>
        <taxon>Mycena</taxon>
    </lineage>
</organism>
<dbReference type="Pfam" id="PF25788">
    <property type="entry name" value="Ig_Rha78A_N"/>
    <property type="match status" value="1"/>
</dbReference>
<dbReference type="InterPro" id="IPR013737">
    <property type="entry name" value="Bac_rhamnosid_N"/>
</dbReference>
<dbReference type="OrthoDB" id="10036721at2759"/>
<dbReference type="Pfam" id="PF08531">
    <property type="entry name" value="Bac_rhamnosid_N"/>
    <property type="match status" value="2"/>
</dbReference>
<evidence type="ECO:0000256" key="1">
    <source>
        <dbReference type="SAM" id="SignalP"/>
    </source>
</evidence>
<reference evidence="4" key="1">
    <citation type="submission" date="2020-05" db="EMBL/GenBank/DDBJ databases">
        <title>Mycena genomes resolve the evolution of fungal bioluminescence.</title>
        <authorList>
            <person name="Tsai I.J."/>
        </authorList>
    </citation>
    <scope>NUCLEOTIDE SEQUENCE</scope>
    <source>
        <strain evidence="4">171206Taipei</strain>
    </source>
</reference>
<dbReference type="Gene3D" id="2.60.40.10">
    <property type="entry name" value="Immunoglobulins"/>
    <property type="match status" value="1"/>
</dbReference>
<feature type="domain" description="Bacterial alpha-L-rhamnosidase N-terminal" evidence="3">
    <location>
        <begin position="461"/>
        <end position="510"/>
    </location>
</feature>
<keyword evidence="1" id="KW-0732">Signal</keyword>
<evidence type="ECO:0000259" key="2">
    <source>
        <dbReference type="Pfam" id="PF05592"/>
    </source>
</evidence>
<comment type="caution">
    <text evidence="4">The sequence shown here is derived from an EMBL/GenBank/DDBJ whole genome shotgun (WGS) entry which is preliminary data.</text>
</comment>
<feature type="domain" description="Bacterial alpha-L-rhamnosidase N-terminal" evidence="3">
    <location>
        <begin position="538"/>
        <end position="591"/>
    </location>
</feature>